<feature type="region of interest" description="Disordered" evidence="2">
    <location>
        <begin position="171"/>
        <end position="211"/>
    </location>
</feature>
<evidence type="ECO:0000313" key="3">
    <source>
        <dbReference type="EMBL" id="GJS87332.1"/>
    </source>
</evidence>
<keyword evidence="4" id="KW-1185">Reference proteome</keyword>
<accession>A0ABQ4ZBW1</accession>
<sequence>MVEPEPVKKMSKKDLLRLDEELAFKLQAEEEEEEEEEERLAREKAQQIEEVNIAWDDVQAKIEADYQLAQRLQAQEQEELTDEEKARLFVQFLEQRRKHFAAKRAEEKRNRPPTRAQQRSIMCTYLKNMEGWKPKSLKNKSFANIQELFDKAMKRVNTFVDFRTELVKESSKKAETELEENKKAKAEVMEGSSKRAGEELEQESIKKQKVDEDKETAELQSLIEIVPDEEEVAIDAIPLATKPPTIVDWKIHKEGKNSYYQIIRADGSSKMYRVFSQMLKSFDKQDLKDLYKLVKAKYRSTRILEDLDLILYGDLKTMFDPHVEDRVWRNQQDYRVLD</sequence>
<comment type="caution">
    <text evidence="3">The sequence shown here is derived from an EMBL/GenBank/DDBJ whole genome shotgun (WGS) entry which is preliminary data.</text>
</comment>
<feature type="coiled-coil region" evidence="1">
    <location>
        <begin position="15"/>
        <end position="51"/>
    </location>
</feature>
<evidence type="ECO:0000313" key="4">
    <source>
        <dbReference type="Proteomes" id="UP001151760"/>
    </source>
</evidence>
<dbReference type="Proteomes" id="UP001151760">
    <property type="component" value="Unassembled WGS sequence"/>
</dbReference>
<name>A0ABQ4ZBW1_9ASTR</name>
<evidence type="ECO:0000256" key="1">
    <source>
        <dbReference type="SAM" id="Coils"/>
    </source>
</evidence>
<organism evidence="3 4">
    <name type="scientific">Tanacetum coccineum</name>
    <dbReference type="NCBI Taxonomy" id="301880"/>
    <lineage>
        <taxon>Eukaryota</taxon>
        <taxon>Viridiplantae</taxon>
        <taxon>Streptophyta</taxon>
        <taxon>Embryophyta</taxon>
        <taxon>Tracheophyta</taxon>
        <taxon>Spermatophyta</taxon>
        <taxon>Magnoliopsida</taxon>
        <taxon>eudicotyledons</taxon>
        <taxon>Gunneridae</taxon>
        <taxon>Pentapetalae</taxon>
        <taxon>asterids</taxon>
        <taxon>campanulids</taxon>
        <taxon>Asterales</taxon>
        <taxon>Asteraceae</taxon>
        <taxon>Asteroideae</taxon>
        <taxon>Anthemideae</taxon>
        <taxon>Anthemidinae</taxon>
        <taxon>Tanacetum</taxon>
    </lineage>
</organism>
<keyword evidence="1" id="KW-0175">Coiled coil</keyword>
<protein>
    <submittedName>
        <fullName evidence="3">Uncharacterized protein</fullName>
    </submittedName>
</protein>
<reference evidence="3" key="1">
    <citation type="journal article" date="2022" name="Int. J. Mol. Sci.">
        <title>Draft Genome of Tanacetum Coccineum: Genomic Comparison of Closely Related Tanacetum-Family Plants.</title>
        <authorList>
            <person name="Yamashiro T."/>
            <person name="Shiraishi A."/>
            <person name="Nakayama K."/>
            <person name="Satake H."/>
        </authorList>
    </citation>
    <scope>NUCLEOTIDE SEQUENCE</scope>
</reference>
<proteinExistence type="predicted"/>
<dbReference type="EMBL" id="BQNB010011190">
    <property type="protein sequence ID" value="GJS87332.1"/>
    <property type="molecule type" value="Genomic_DNA"/>
</dbReference>
<gene>
    <name evidence="3" type="ORF">Tco_0769968</name>
</gene>
<evidence type="ECO:0000256" key="2">
    <source>
        <dbReference type="SAM" id="MobiDB-lite"/>
    </source>
</evidence>
<reference evidence="3" key="2">
    <citation type="submission" date="2022-01" db="EMBL/GenBank/DDBJ databases">
        <authorList>
            <person name="Yamashiro T."/>
            <person name="Shiraishi A."/>
            <person name="Satake H."/>
            <person name="Nakayama K."/>
        </authorList>
    </citation>
    <scope>NUCLEOTIDE SEQUENCE</scope>
</reference>